<reference evidence="1 2" key="1">
    <citation type="submission" date="2014-04" db="EMBL/GenBank/DDBJ databases">
        <authorList>
            <consortium name="DOE Joint Genome Institute"/>
            <person name="Kuo A."/>
            <person name="Tarkka M."/>
            <person name="Buscot F."/>
            <person name="Kohler A."/>
            <person name="Nagy L.G."/>
            <person name="Floudas D."/>
            <person name="Copeland A."/>
            <person name="Barry K.W."/>
            <person name="Cichocki N."/>
            <person name="Veneault-Fourrey C."/>
            <person name="LaButti K."/>
            <person name="Lindquist E.A."/>
            <person name="Lipzen A."/>
            <person name="Lundell T."/>
            <person name="Morin E."/>
            <person name="Murat C."/>
            <person name="Sun H."/>
            <person name="Tunlid A."/>
            <person name="Henrissat B."/>
            <person name="Grigoriev I.V."/>
            <person name="Hibbett D.S."/>
            <person name="Martin F."/>
            <person name="Nordberg H.P."/>
            <person name="Cantor M.N."/>
            <person name="Hua S.X."/>
        </authorList>
    </citation>
    <scope>NUCLEOTIDE SEQUENCE [LARGE SCALE GENOMIC DNA]</scope>
    <source>
        <strain evidence="1 2">F 1598</strain>
    </source>
</reference>
<evidence type="ECO:0000313" key="2">
    <source>
        <dbReference type="Proteomes" id="UP000054166"/>
    </source>
</evidence>
<dbReference type="HOGENOM" id="CLU_1759518_0_0_1"/>
<accession>A0A0C3EL11</accession>
<dbReference type="InParanoid" id="A0A0C3EL11"/>
<dbReference type="EMBL" id="KN833087">
    <property type="protein sequence ID" value="KIM73290.1"/>
    <property type="molecule type" value="Genomic_DNA"/>
</dbReference>
<organism evidence="1 2">
    <name type="scientific">Piloderma croceum (strain F 1598)</name>
    <dbReference type="NCBI Taxonomy" id="765440"/>
    <lineage>
        <taxon>Eukaryota</taxon>
        <taxon>Fungi</taxon>
        <taxon>Dikarya</taxon>
        <taxon>Basidiomycota</taxon>
        <taxon>Agaricomycotina</taxon>
        <taxon>Agaricomycetes</taxon>
        <taxon>Agaricomycetidae</taxon>
        <taxon>Atheliales</taxon>
        <taxon>Atheliaceae</taxon>
        <taxon>Piloderma</taxon>
    </lineage>
</organism>
<gene>
    <name evidence="1" type="ORF">PILCRDRAFT_93142</name>
</gene>
<name>A0A0C3EL11_PILCF</name>
<proteinExistence type="predicted"/>
<reference evidence="2" key="2">
    <citation type="submission" date="2015-01" db="EMBL/GenBank/DDBJ databases">
        <title>Evolutionary Origins and Diversification of the Mycorrhizal Mutualists.</title>
        <authorList>
            <consortium name="DOE Joint Genome Institute"/>
            <consortium name="Mycorrhizal Genomics Consortium"/>
            <person name="Kohler A."/>
            <person name="Kuo A."/>
            <person name="Nagy L.G."/>
            <person name="Floudas D."/>
            <person name="Copeland A."/>
            <person name="Barry K.W."/>
            <person name="Cichocki N."/>
            <person name="Veneault-Fourrey C."/>
            <person name="LaButti K."/>
            <person name="Lindquist E.A."/>
            <person name="Lipzen A."/>
            <person name="Lundell T."/>
            <person name="Morin E."/>
            <person name="Murat C."/>
            <person name="Riley R."/>
            <person name="Ohm R."/>
            <person name="Sun H."/>
            <person name="Tunlid A."/>
            <person name="Henrissat B."/>
            <person name="Grigoriev I.V."/>
            <person name="Hibbett D.S."/>
            <person name="Martin F."/>
        </authorList>
    </citation>
    <scope>NUCLEOTIDE SEQUENCE [LARGE SCALE GENOMIC DNA]</scope>
    <source>
        <strain evidence="2">F 1598</strain>
    </source>
</reference>
<evidence type="ECO:0000313" key="1">
    <source>
        <dbReference type="EMBL" id="KIM73290.1"/>
    </source>
</evidence>
<dbReference type="Proteomes" id="UP000054166">
    <property type="component" value="Unassembled WGS sequence"/>
</dbReference>
<protein>
    <submittedName>
        <fullName evidence="1">Uncharacterized protein</fullName>
    </submittedName>
</protein>
<keyword evidence="2" id="KW-1185">Reference proteome</keyword>
<sequence>MPALKWKRQEPQWQVIPTLVMRASHFWKQHLANLNTKSDHPLKSLIMQPRLKDPIPDYFEVSGTKVKCTKCTLLIPHEAWQWIDSAGWKNYLKSGIHAHALRHEEDTPQQAIRINQATEAALAEDAVDSTDFVNLTATLSLSTHALSK</sequence>
<dbReference type="AlphaFoldDB" id="A0A0C3EL11"/>